<dbReference type="STRING" id="1182544.W9WF46"/>
<dbReference type="Proteomes" id="UP000019473">
    <property type="component" value="Unassembled WGS sequence"/>
</dbReference>
<evidence type="ECO:0000259" key="3">
    <source>
        <dbReference type="Pfam" id="PF01370"/>
    </source>
</evidence>
<protein>
    <recommendedName>
        <fullName evidence="3">NAD-dependent epimerase/dehydratase domain-containing protein</fullName>
    </recommendedName>
</protein>
<dbReference type="VEuPathDB" id="FungiDB:A1O7_07489"/>
<evidence type="ECO:0000256" key="1">
    <source>
        <dbReference type="ARBA" id="ARBA00023002"/>
    </source>
</evidence>
<dbReference type="InterPro" id="IPR001509">
    <property type="entry name" value="Epimerase_deHydtase"/>
</dbReference>
<evidence type="ECO:0000256" key="2">
    <source>
        <dbReference type="ARBA" id="ARBA00023445"/>
    </source>
</evidence>
<dbReference type="AlphaFoldDB" id="W9WF46"/>
<dbReference type="Gene3D" id="3.40.50.720">
    <property type="entry name" value="NAD(P)-binding Rossmann-like Domain"/>
    <property type="match status" value="1"/>
</dbReference>
<dbReference type="SUPFAM" id="SSF51735">
    <property type="entry name" value="NAD(P)-binding Rossmann-fold domains"/>
    <property type="match status" value="1"/>
</dbReference>
<dbReference type="eggNOG" id="KOG1502">
    <property type="taxonomic scope" value="Eukaryota"/>
</dbReference>
<accession>W9WF46</accession>
<dbReference type="PANTHER" id="PTHR10366">
    <property type="entry name" value="NAD DEPENDENT EPIMERASE/DEHYDRATASE"/>
    <property type="match status" value="1"/>
</dbReference>
<dbReference type="GeneID" id="19182063"/>
<dbReference type="GO" id="GO:0016616">
    <property type="term" value="F:oxidoreductase activity, acting on the CH-OH group of donors, NAD or NADP as acceptor"/>
    <property type="evidence" value="ECO:0007669"/>
    <property type="project" value="TreeGrafter"/>
</dbReference>
<dbReference type="RefSeq" id="XP_007759678.1">
    <property type="nucleotide sequence ID" value="XM_007761488.1"/>
</dbReference>
<organism evidence="4 5">
    <name type="scientific">Cladophialophora yegresii CBS 114405</name>
    <dbReference type="NCBI Taxonomy" id="1182544"/>
    <lineage>
        <taxon>Eukaryota</taxon>
        <taxon>Fungi</taxon>
        <taxon>Dikarya</taxon>
        <taxon>Ascomycota</taxon>
        <taxon>Pezizomycotina</taxon>
        <taxon>Eurotiomycetes</taxon>
        <taxon>Chaetothyriomycetidae</taxon>
        <taxon>Chaetothyriales</taxon>
        <taxon>Herpotrichiellaceae</taxon>
        <taxon>Cladophialophora</taxon>
    </lineage>
</organism>
<keyword evidence="5" id="KW-1185">Reference proteome</keyword>
<evidence type="ECO:0000313" key="5">
    <source>
        <dbReference type="Proteomes" id="UP000019473"/>
    </source>
</evidence>
<evidence type="ECO:0000313" key="4">
    <source>
        <dbReference type="EMBL" id="EXJ57144.1"/>
    </source>
</evidence>
<feature type="domain" description="NAD-dependent epimerase/dehydratase" evidence="3">
    <location>
        <begin position="6"/>
        <end position="249"/>
    </location>
</feature>
<dbReference type="Pfam" id="PF01370">
    <property type="entry name" value="Epimerase"/>
    <property type="match status" value="1"/>
</dbReference>
<dbReference type="InterPro" id="IPR036291">
    <property type="entry name" value="NAD(P)-bd_dom_sf"/>
</dbReference>
<dbReference type="EMBL" id="AMGW01000005">
    <property type="protein sequence ID" value="EXJ57144.1"/>
    <property type="molecule type" value="Genomic_DNA"/>
</dbReference>
<dbReference type="InterPro" id="IPR050425">
    <property type="entry name" value="NAD(P)_dehydrat-like"/>
</dbReference>
<reference evidence="4 5" key="1">
    <citation type="submission" date="2013-03" db="EMBL/GenBank/DDBJ databases">
        <title>The Genome Sequence of Cladophialophora yegresii CBS 114405.</title>
        <authorList>
            <consortium name="The Broad Institute Genomics Platform"/>
            <person name="Cuomo C."/>
            <person name="de Hoog S."/>
            <person name="Gorbushina A."/>
            <person name="Walker B."/>
            <person name="Young S.K."/>
            <person name="Zeng Q."/>
            <person name="Gargeya S."/>
            <person name="Fitzgerald M."/>
            <person name="Haas B."/>
            <person name="Abouelleil A."/>
            <person name="Allen A.W."/>
            <person name="Alvarado L."/>
            <person name="Arachchi H.M."/>
            <person name="Berlin A.M."/>
            <person name="Chapman S.B."/>
            <person name="Gainer-Dewar J."/>
            <person name="Goldberg J."/>
            <person name="Griggs A."/>
            <person name="Gujja S."/>
            <person name="Hansen M."/>
            <person name="Howarth C."/>
            <person name="Imamovic A."/>
            <person name="Ireland A."/>
            <person name="Larimer J."/>
            <person name="McCowan C."/>
            <person name="Murphy C."/>
            <person name="Pearson M."/>
            <person name="Poon T.W."/>
            <person name="Priest M."/>
            <person name="Roberts A."/>
            <person name="Saif S."/>
            <person name="Shea T."/>
            <person name="Sisk P."/>
            <person name="Sykes S."/>
            <person name="Wortman J."/>
            <person name="Nusbaum C."/>
            <person name="Birren B."/>
        </authorList>
    </citation>
    <scope>NUCLEOTIDE SEQUENCE [LARGE SCALE GENOMIC DNA]</scope>
    <source>
        <strain evidence="4 5">CBS 114405</strain>
    </source>
</reference>
<comment type="similarity">
    <text evidence="2">Belongs to the NAD(P)-dependent epimerase/dehydratase family. Dihydroflavonol-4-reductase subfamily.</text>
</comment>
<keyword evidence="1" id="KW-0560">Oxidoreductase</keyword>
<comment type="caution">
    <text evidence="4">The sequence shown here is derived from an EMBL/GenBank/DDBJ whole genome shotgun (WGS) entry which is preliminary data.</text>
</comment>
<dbReference type="HOGENOM" id="CLU_007383_9_2_1"/>
<dbReference type="OrthoDB" id="2735536at2759"/>
<name>W9WF46_9EURO</name>
<proteinExistence type="inferred from homology"/>
<dbReference type="PANTHER" id="PTHR10366:SF564">
    <property type="entry name" value="STEROL-4-ALPHA-CARBOXYLATE 3-DEHYDROGENASE, DECARBOXYLATING"/>
    <property type="match status" value="1"/>
</dbReference>
<sequence>MAGELVLLTGGSGHVGYRTLIEALSKGYKVRAAVRSESKIAEIKAAKPTQPYLEQLTFTIVPNIENDGAFDEAVQGVDYIVHVASPLARPSDNDEANIIQPAIRGTLSILYSALKQPSVKRVVITSSIVAVNPDSPTGPFTADNVEPDPHGPYPHVFAAYAASKKLAYNRTREFIAKEKPQFTVVNIMPSFVLGPNELATTTDAVLSGSNGAALGVLFGVKNPNGMPAVTVHVDDVAFLHIAALEPKVQGNRNFGANSDVNGIKWDEAIDIVKKHFPTEVGKGVFPLGGSQVSLPFPFDASESEKFFGFKFKDFETQIVDIAGYYAKVAAGKAEL</sequence>
<gene>
    <name evidence="4" type="ORF">A1O7_07489</name>
</gene>